<dbReference type="EMBL" id="BAABBF010000001">
    <property type="protein sequence ID" value="GAA3697239.1"/>
    <property type="molecule type" value="Genomic_DNA"/>
</dbReference>
<evidence type="ECO:0000313" key="4">
    <source>
        <dbReference type="Proteomes" id="UP001500523"/>
    </source>
</evidence>
<evidence type="ECO:0000259" key="2">
    <source>
        <dbReference type="Pfam" id="PF07859"/>
    </source>
</evidence>
<name>A0ABP7D040_9SPHN</name>
<dbReference type="PANTHER" id="PTHR48081:SF8">
    <property type="entry name" value="ALPHA_BETA HYDROLASE FOLD-3 DOMAIN-CONTAINING PROTEIN-RELATED"/>
    <property type="match status" value="1"/>
</dbReference>
<protein>
    <submittedName>
        <fullName evidence="3">Alpha/beta hydrolase</fullName>
    </submittedName>
</protein>
<dbReference type="Proteomes" id="UP001500523">
    <property type="component" value="Unassembled WGS sequence"/>
</dbReference>
<dbReference type="InterPro" id="IPR013094">
    <property type="entry name" value="AB_hydrolase_3"/>
</dbReference>
<accession>A0ABP7D040</accession>
<dbReference type="PANTHER" id="PTHR48081">
    <property type="entry name" value="AB HYDROLASE SUPERFAMILY PROTEIN C4A8.06C"/>
    <property type="match status" value="1"/>
</dbReference>
<gene>
    <name evidence="3" type="ORF">GCM10022268_04640</name>
</gene>
<dbReference type="Gene3D" id="3.40.50.1820">
    <property type="entry name" value="alpha/beta hydrolase"/>
    <property type="match status" value="1"/>
</dbReference>
<evidence type="ECO:0000256" key="1">
    <source>
        <dbReference type="ARBA" id="ARBA00022801"/>
    </source>
</evidence>
<feature type="domain" description="Alpha/beta hydrolase fold-3" evidence="2">
    <location>
        <begin position="78"/>
        <end position="283"/>
    </location>
</feature>
<keyword evidence="4" id="KW-1185">Reference proteome</keyword>
<dbReference type="Pfam" id="PF07859">
    <property type="entry name" value="Abhydrolase_3"/>
    <property type="match status" value="1"/>
</dbReference>
<proteinExistence type="predicted"/>
<reference evidence="4" key="1">
    <citation type="journal article" date="2019" name="Int. J. Syst. Evol. Microbiol.">
        <title>The Global Catalogue of Microorganisms (GCM) 10K type strain sequencing project: providing services to taxonomists for standard genome sequencing and annotation.</title>
        <authorList>
            <consortium name="The Broad Institute Genomics Platform"/>
            <consortium name="The Broad Institute Genome Sequencing Center for Infectious Disease"/>
            <person name="Wu L."/>
            <person name="Ma J."/>
        </authorList>
    </citation>
    <scope>NUCLEOTIDE SEQUENCE [LARGE SCALE GENOMIC DNA]</scope>
    <source>
        <strain evidence="4">JCM 17498</strain>
    </source>
</reference>
<dbReference type="SUPFAM" id="SSF53474">
    <property type="entry name" value="alpha/beta-Hydrolases"/>
    <property type="match status" value="1"/>
</dbReference>
<comment type="caution">
    <text evidence="3">The sequence shown here is derived from an EMBL/GenBank/DDBJ whole genome shotgun (WGS) entry which is preliminary data.</text>
</comment>
<dbReference type="RefSeq" id="WP_344691749.1">
    <property type="nucleotide sequence ID" value="NZ_BAABBF010000001.1"/>
</dbReference>
<dbReference type="InterPro" id="IPR050300">
    <property type="entry name" value="GDXG_lipolytic_enzyme"/>
</dbReference>
<evidence type="ECO:0000313" key="3">
    <source>
        <dbReference type="EMBL" id="GAA3697239.1"/>
    </source>
</evidence>
<dbReference type="GO" id="GO:0016787">
    <property type="term" value="F:hydrolase activity"/>
    <property type="evidence" value="ECO:0007669"/>
    <property type="project" value="UniProtKB-KW"/>
</dbReference>
<sequence length="311" mass="32880">MPLDPILQNLLNQIPAVPPGPVDYPALRQMSAAFIPMLAPPATLSPIGSMEELSIDGAGGPIPLRIYRPVGDAAGIVHYMHGGGWALGDLPSVDHTARRFCHELSMVIVTSTYRLAPENPFPAGFDDSLLAARWVLAHRVELGGESLPTAIAGDSAGGNLAAAIALALRDAGDASFDVQALLYPAVDLREDADYPSRRRNADPTLNAEQLGTYIDDYAGGSDLSDQRLSPLAADSVANVPPALIVVQSVDPLHDEAVAYAHRLQEAGVRVELMEFDNMTHGFVHLSALVPAAAAATAEVTARLRAMMTTID</sequence>
<dbReference type="InterPro" id="IPR029058">
    <property type="entry name" value="AB_hydrolase_fold"/>
</dbReference>
<organism evidence="3 4">
    <name type="scientific">Sphingomonas cynarae</name>
    <dbReference type="NCBI Taxonomy" id="930197"/>
    <lineage>
        <taxon>Bacteria</taxon>
        <taxon>Pseudomonadati</taxon>
        <taxon>Pseudomonadota</taxon>
        <taxon>Alphaproteobacteria</taxon>
        <taxon>Sphingomonadales</taxon>
        <taxon>Sphingomonadaceae</taxon>
        <taxon>Sphingomonas</taxon>
    </lineage>
</organism>
<keyword evidence="1 3" id="KW-0378">Hydrolase</keyword>